<evidence type="ECO:0000313" key="2">
    <source>
        <dbReference type="EMBL" id="RDH20274.1"/>
    </source>
</evidence>
<protein>
    <submittedName>
        <fullName evidence="2">Alpha/beta-hydrolase</fullName>
    </submittedName>
</protein>
<evidence type="ECO:0000259" key="1">
    <source>
        <dbReference type="SMART" id="SM00824"/>
    </source>
</evidence>
<dbReference type="Proteomes" id="UP000253845">
    <property type="component" value="Unassembled WGS sequence"/>
</dbReference>
<dbReference type="InterPro" id="IPR020802">
    <property type="entry name" value="TesA-like"/>
</dbReference>
<gene>
    <name evidence="2" type="ORF">M747DRAFT_323273</name>
</gene>
<reference evidence="2 3" key="1">
    <citation type="submission" date="2018-07" db="EMBL/GenBank/DDBJ databases">
        <title>Section-level genome sequencing of Aspergillus section Nigri to investigate inter- and intra-species variation.</title>
        <authorList>
            <consortium name="DOE Joint Genome Institute"/>
            <person name="Vesth T.C."/>
            <person name="Nybo J.L."/>
            <person name="Theobald S."/>
            <person name="Frisvad J.C."/>
            <person name="Larsen T.O."/>
            <person name="Nielsen K.F."/>
            <person name="Hoof J.B."/>
            <person name="Brandl J."/>
            <person name="Salamov A."/>
            <person name="Riley R."/>
            <person name="Gladden J.M."/>
            <person name="Phatale P."/>
            <person name="Nielsen M.T."/>
            <person name="Lyhne E.K."/>
            <person name="Kogle M.E."/>
            <person name="Strasser K."/>
            <person name="McDonnell E."/>
            <person name="Barry K."/>
            <person name="Clum A."/>
            <person name="Chen C."/>
            <person name="Nolan M."/>
            <person name="Sandor L."/>
            <person name="Kuo A."/>
            <person name="Lipzen A."/>
            <person name="Hainaut M."/>
            <person name="Drula E."/>
            <person name="Tsang A."/>
            <person name="Magnuson J.K."/>
            <person name="Henrissat B."/>
            <person name="Wiebenga A."/>
            <person name="Simmons B.A."/>
            <person name="Makela M.R."/>
            <person name="De vries R.P."/>
            <person name="Grigoriev I.V."/>
            <person name="Mortensen U.H."/>
            <person name="Baker S.E."/>
            <person name="Andersen M.R."/>
        </authorList>
    </citation>
    <scope>NUCLEOTIDE SEQUENCE [LARGE SCALE GENOMIC DNA]</scope>
    <source>
        <strain evidence="2 3">ATCC 13496</strain>
    </source>
</reference>
<name>A0A370BXR2_ASPNG</name>
<keyword evidence="2" id="KW-0378">Hydrolase</keyword>
<organism evidence="2 3">
    <name type="scientific">Aspergillus niger ATCC 13496</name>
    <dbReference type="NCBI Taxonomy" id="1353008"/>
    <lineage>
        <taxon>Eukaryota</taxon>
        <taxon>Fungi</taxon>
        <taxon>Dikarya</taxon>
        <taxon>Ascomycota</taxon>
        <taxon>Pezizomycotina</taxon>
        <taxon>Eurotiomycetes</taxon>
        <taxon>Eurotiomycetidae</taxon>
        <taxon>Eurotiales</taxon>
        <taxon>Aspergillaceae</taxon>
        <taxon>Aspergillus</taxon>
        <taxon>Aspergillus subgen. Circumdati</taxon>
    </lineage>
</organism>
<dbReference type="Pfam" id="PF00975">
    <property type="entry name" value="Thioesterase"/>
    <property type="match status" value="1"/>
</dbReference>
<evidence type="ECO:0000313" key="3">
    <source>
        <dbReference type="Proteomes" id="UP000253845"/>
    </source>
</evidence>
<dbReference type="InterPro" id="IPR001031">
    <property type="entry name" value="Thioesterase"/>
</dbReference>
<dbReference type="Gene3D" id="3.40.50.1820">
    <property type="entry name" value="alpha/beta hydrolase"/>
    <property type="match status" value="1"/>
</dbReference>
<proteinExistence type="predicted"/>
<dbReference type="EMBL" id="KZ851915">
    <property type="protein sequence ID" value="RDH20274.1"/>
    <property type="molecule type" value="Genomic_DNA"/>
</dbReference>
<dbReference type="SUPFAM" id="SSF53474">
    <property type="entry name" value="alpha/beta-Hydrolases"/>
    <property type="match status" value="1"/>
</dbReference>
<feature type="domain" description="Thioesterase TesA-like" evidence="1">
    <location>
        <begin position="232"/>
        <end position="423"/>
    </location>
</feature>
<dbReference type="InterPro" id="IPR029058">
    <property type="entry name" value="AB_hydrolase_fold"/>
</dbReference>
<dbReference type="SMART" id="SM00824">
    <property type="entry name" value="PKS_TE"/>
    <property type="match status" value="1"/>
</dbReference>
<sequence>MDIGVGVGLFPAQHRKQMRQRHQEWPQNLALVGMNPSCLQKSATRIDYPGKTAYLRCTCCIVCSANRTQDHCICESKTGIFGNADDSSEIFVKALEDEFEEVETHIVDVALLFRAYVRPQTSRVNYVEDGDNMMNFEDRPETGITNLVWRLNSGSYVYGYPEDEVVIRRPGFATGILPQASSIPNLLIDMEENPCQIQSGLGTNDLSTPLILFHDAGGTVFPYFCLGDLHRPLYGISNSHFDQGGKWDHGIRQMGVVYSHLLRSVIKSGDVILGGWSLGGCVALEVASRLMKLPQYTVQGVIMIDSVFPTSKVTDRYPRTIAEVAASFQLPTRMSDARRVQAQQCILYAHEMQRDWRPPLFPSGLPPTVLIRAADPVHLDPDAKPHYLDLIRNWTYLGWEEYDRSFIQSCLVIPGNHFTIFDDPHCHQTTTKIREACAILARPQQPNPE</sequence>
<dbReference type="VEuPathDB" id="FungiDB:M747DRAFT_323273"/>
<dbReference type="AlphaFoldDB" id="A0A370BXR2"/>
<accession>A0A370BXR2</accession>
<dbReference type="GO" id="GO:0016787">
    <property type="term" value="F:hydrolase activity"/>
    <property type="evidence" value="ECO:0007669"/>
    <property type="project" value="UniProtKB-KW"/>
</dbReference>